<accession>A0A178Y1D6</accession>
<comment type="caution">
    <text evidence="1">The sequence shown here is derived from an EMBL/GenBank/DDBJ whole genome shotgun (WGS) entry which is preliminary data.</text>
</comment>
<keyword evidence="2" id="KW-1185">Reference proteome</keyword>
<gene>
    <name evidence="1" type="ORF">AU381_05890</name>
</gene>
<dbReference type="EMBL" id="LPUX01000053">
    <property type="protein sequence ID" value="OAP41398.1"/>
    <property type="molecule type" value="Genomic_DNA"/>
</dbReference>
<dbReference type="AlphaFoldDB" id="A0A178Y1D6"/>
<evidence type="ECO:0000313" key="2">
    <source>
        <dbReference type="Proteomes" id="UP000094025"/>
    </source>
</evidence>
<dbReference type="Proteomes" id="UP000094025">
    <property type="component" value="Unassembled WGS sequence"/>
</dbReference>
<protein>
    <submittedName>
        <fullName evidence="1">Uncharacterized protein</fullName>
    </submittedName>
</protein>
<organism evidence="1 2">
    <name type="scientific">Sinorhizobium glycinis</name>
    <dbReference type="NCBI Taxonomy" id="1472378"/>
    <lineage>
        <taxon>Bacteria</taxon>
        <taxon>Pseudomonadati</taxon>
        <taxon>Pseudomonadota</taxon>
        <taxon>Alphaproteobacteria</taxon>
        <taxon>Hyphomicrobiales</taxon>
        <taxon>Rhizobiaceae</taxon>
        <taxon>Sinorhizobium/Ensifer group</taxon>
        <taxon>Sinorhizobium</taxon>
    </lineage>
</organism>
<reference evidence="1 2" key="1">
    <citation type="journal article" date="2016" name="Int. J. Syst. Evol. Microbiol.">
        <title>Ensifer glycinis sp. nov., an novel rhizobial species associated with Glycine spp.</title>
        <authorList>
            <person name="Yan H."/>
            <person name="Yan J."/>
            <person name="Sui X.H."/>
            <person name="Wang E.T."/>
            <person name="Chen W.X."/>
            <person name="Zhang X.X."/>
            <person name="Chen W.F."/>
        </authorList>
    </citation>
    <scope>NUCLEOTIDE SEQUENCE [LARGE SCALE GENOMIC DNA]</scope>
    <source>
        <strain evidence="1 2">CCBAU 23380</strain>
    </source>
</reference>
<name>A0A178Y1D6_9HYPH</name>
<evidence type="ECO:0000313" key="1">
    <source>
        <dbReference type="EMBL" id="OAP41398.1"/>
    </source>
</evidence>
<sequence>MIPAVLTAMHTIELIGSYVARHVESGLTVDLTSRRNRSTTKGPISPLCRKLVDLGHDPSGTVRVIRKALDKEGHIPVFQRDRTLKTWADVDCVESETRSVRVQKYRPLPAAVEAFQRG</sequence>
<proteinExistence type="predicted"/>